<comment type="caution">
    <text evidence="6">The sequence shown here is derived from an EMBL/GenBank/DDBJ whole genome shotgun (WGS) entry which is preliminary data.</text>
</comment>
<keyword evidence="1" id="KW-0677">Repeat</keyword>
<dbReference type="Pfam" id="PF18052">
    <property type="entry name" value="Rx_N"/>
    <property type="match status" value="1"/>
</dbReference>
<name>A0AAW1XMM2_RUBAR</name>
<evidence type="ECO:0000256" key="1">
    <source>
        <dbReference type="ARBA" id="ARBA00022737"/>
    </source>
</evidence>
<sequence>MAELSIPLALMIAEKALSVFDRREKTSINVHDEVEKACDCLRKMQSYLRDSENNDEGTQLDQTRVKQIQTLAYEIEDALDKFMANISHHLHSNIISQKMHAVANYRTEKKAISEFSSSIKAIEDKIASIISRDSLFKPPSLRTSQMRDDLVHVHQVLEEDEVVGFEEPKEQLFKQLMEVDSRLSTILVVGPGGSGKTTVVKNVYESEIIQEFLIAMLGLMHRALIKQKKIRKKN</sequence>
<dbReference type="InterPro" id="IPR027417">
    <property type="entry name" value="P-loop_NTPase"/>
</dbReference>
<keyword evidence="2" id="KW-0547">Nucleotide-binding</keyword>
<dbReference type="SUPFAM" id="SSF52540">
    <property type="entry name" value="P-loop containing nucleoside triphosphate hydrolases"/>
    <property type="match status" value="1"/>
</dbReference>
<keyword evidence="7" id="KW-1185">Reference proteome</keyword>
<feature type="domain" description="NB-ARC" evidence="4">
    <location>
        <begin position="166"/>
        <end position="212"/>
    </location>
</feature>
<evidence type="ECO:0000313" key="7">
    <source>
        <dbReference type="Proteomes" id="UP001457282"/>
    </source>
</evidence>
<dbReference type="EMBL" id="JBEDUW010000003">
    <property type="protein sequence ID" value="KAK9937656.1"/>
    <property type="molecule type" value="Genomic_DNA"/>
</dbReference>
<dbReference type="GO" id="GO:0043531">
    <property type="term" value="F:ADP binding"/>
    <property type="evidence" value="ECO:0007669"/>
    <property type="project" value="InterPro"/>
</dbReference>
<keyword evidence="3" id="KW-0611">Plant defense</keyword>
<reference evidence="6 7" key="1">
    <citation type="journal article" date="2023" name="G3 (Bethesda)">
        <title>A chromosome-length genome assembly and annotation of blackberry (Rubus argutus, cv. 'Hillquist').</title>
        <authorList>
            <person name="Bruna T."/>
            <person name="Aryal R."/>
            <person name="Dudchenko O."/>
            <person name="Sargent D.J."/>
            <person name="Mead D."/>
            <person name="Buti M."/>
            <person name="Cavallini A."/>
            <person name="Hytonen T."/>
            <person name="Andres J."/>
            <person name="Pham M."/>
            <person name="Weisz D."/>
            <person name="Mascagni F."/>
            <person name="Usai G."/>
            <person name="Natali L."/>
            <person name="Bassil N."/>
            <person name="Fernandez G.E."/>
            <person name="Lomsadze A."/>
            <person name="Armour M."/>
            <person name="Olukolu B."/>
            <person name="Poorten T."/>
            <person name="Britton C."/>
            <person name="Davik J."/>
            <person name="Ashrafi H."/>
            <person name="Aiden E.L."/>
            <person name="Borodovsky M."/>
            <person name="Worthington M."/>
        </authorList>
    </citation>
    <scope>NUCLEOTIDE SEQUENCE [LARGE SCALE GENOMIC DNA]</scope>
    <source>
        <strain evidence="6">PI 553951</strain>
    </source>
</reference>
<dbReference type="GO" id="GO:0006952">
    <property type="term" value="P:defense response"/>
    <property type="evidence" value="ECO:0007669"/>
    <property type="project" value="UniProtKB-KW"/>
</dbReference>
<evidence type="ECO:0000256" key="2">
    <source>
        <dbReference type="ARBA" id="ARBA00022741"/>
    </source>
</evidence>
<dbReference type="Proteomes" id="UP001457282">
    <property type="component" value="Unassembled WGS sequence"/>
</dbReference>
<organism evidence="6 7">
    <name type="scientific">Rubus argutus</name>
    <name type="common">Southern blackberry</name>
    <dbReference type="NCBI Taxonomy" id="59490"/>
    <lineage>
        <taxon>Eukaryota</taxon>
        <taxon>Viridiplantae</taxon>
        <taxon>Streptophyta</taxon>
        <taxon>Embryophyta</taxon>
        <taxon>Tracheophyta</taxon>
        <taxon>Spermatophyta</taxon>
        <taxon>Magnoliopsida</taxon>
        <taxon>eudicotyledons</taxon>
        <taxon>Gunneridae</taxon>
        <taxon>Pentapetalae</taxon>
        <taxon>rosids</taxon>
        <taxon>fabids</taxon>
        <taxon>Rosales</taxon>
        <taxon>Rosaceae</taxon>
        <taxon>Rosoideae</taxon>
        <taxon>Rosoideae incertae sedis</taxon>
        <taxon>Rubus</taxon>
    </lineage>
</organism>
<dbReference type="PANTHER" id="PTHR19338:SF32">
    <property type="entry name" value="OS06G0287500 PROTEIN"/>
    <property type="match status" value="1"/>
</dbReference>
<gene>
    <name evidence="6" type="ORF">M0R45_014432</name>
</gene>
<accession>A0AAW1XMM2</accession>
<dbReference type="Pfam" id="PF00931">
    <property type="entry name" value="NB-ARC"/>
    <property type="match status" value="1"/>
</dbReference>
<dbReference type="InterPro" id="IPR002182">
    <property type="entry name" value="NB-ARC"/>
</dbReference>
<feature type="domain" description="Disease resistance N-terminal" evidence="5">
    <location>
        <begin position="14"/>
        <end position="91"/>
    </location>
</feature>
<evidence type="ECO:0008006" key="8">
    <source>
        <dbReference type="Google" id="ProtNLM"/>
    </source>
</evidence>
<dbReference type="Gene3D" id="3.40.50.300">
    <property type="entry name" value="P-loop containing nucleotide triphosphate hydrolases"/>
    <property type="match status" value="1"/>
</dbReference>
<dbReference type="PANTHER" id="PTHR19338">
    <property type="entry name" value="TRANSLOCASE OF INNER MITOCHONDRIAL MEMBRANE 13 HOMOLOG"/>
    <property type="match status" value="1"/>
</dbReference>
<proteinExistence type="predicted"/>
<evidence type="ECO:0000256" key="3">
    <source>
        <dbReference type="ARBA" id="ARBA00022821"/>
    </source>
</evidence>
<dbReference type="Gene3D" id="1.20.5.4130">
    <property type="match status" value="1"/>
</dbReference>
<protein>
    <recommendedName>
        <fullName evidence="8">Rx N-terminal domain-containing protein</fullName>
    </recommendedName>
</protein>
<evidence type="ECO:0000259" key="5">
    <source>
        <dbReference type="Pfam" id="PF18052"/>
    </source>
</evidence>
<evidence type="ECO:0000313" key="6">
    <source>
        <dbReference type="EMBL" id="KAK9937656.1"/>
    </source>
</evidence>
<dbReference type="InterPro" id="IPR041118">
    <property type="entry name" value="Rx_N"/>
</dbReference>
<evidence type="ECO:0000259" key="4">
    <source>
        <dbReference type="Pfam" id="PF00931"/>
    </source>
</evidence>
<dbReference type="AlphaFoldDB" id="A0AAW1XMM2"/>